<dbReference type="FunFam" id="1.10.3140.10:FF:000001">
    <property type="entry name" value="4-hydroxyphenylacetate 3-monooxygenase oxygenase component"/>
    <property type="match status" value="1"/>
</dbReference>
<dbReference type="RefSeq" id="WP_078817588.1">
    <property type="nucleotide sequence ID" value="NZ_FUYJ01000003.1"/>
</dbReference>
<dbReference type="PIRSF" id="PIRSF000331">
    <property type="entry name" value="HpaA_HpaB"/>
    <property type="match status" value="1"/>
</dbReference>
<sequence length="523" mass="59311">MTSKQQEAVKKPMTGEEYLESLRDGREIWLHGEKVEDVTTHPAFRNSARSIARLYDALHDPEHKDILTRETDTGNGGYTQRFFRPDKTAEDLFKTRDAIAEWSRLTYGQMGRSPDYKASFLATLGANPEYYGKYEANARRWYKEAQENNYYFNHAIINPPVDRDKPIDEVKDVFIRCVGETEEGILVSGAKMVATGSALTNYNFIAHYGALPIPTEEYALVFVADMATPGIKLISRPSYELNAAVTGSPFDYPLSSRFDENDTVIVFDNALIPWENLLVYKDVEKANSFFAESGFLHRFTFHGVTRLAVKLDFISGLLMKALRANGTDKFRGVQANIGEVLAYRNMFWAMSDAMALNPNEGPNGTVLPNIDYGLSYRVFMSEGWPRVKDIIETVVAGSLIVQPSSANDFKNPELRPYIDKLYRGSNNIEAIEKIKVIKLLWDAIGTEFGGRHELYERNYSGNNENIRLENLVMAQQTGQATAYEKFAQECMDDYDLDGWVNPTWINPDDVNVTLKNKIKTTKN</sequence>
<feature type="binding site" evidence="5">
    <location>
        <position position="195"/>
    </location>
    <ligand>
        <name>FAD</name>
        <dbReference type="ChEBI" id="CHEBI:57692"/>
    </ligand>
</feature>
<evidence type="ECO:0000256" key="3">
    <source>
        <dbReference type="ARBA" id="ARBA00023002"/>
    </source>
</evidence>
<keyword evidence="3" id="KW-0560">Oxidoreductase</keyword>
<dbReference type="EMBL" id="FUYJ01000003">
    <property type="protein sequence ID" value="SKA98583.1"/>
    <property type="molecule type" value="Genomic_DNA"/>
</dbReference>
<feature type="binding site" evidence="5">
    <location>
        <begin position="154"/>
        <end position="156"/>
    </location>
    <ligand>
        <name>FAD</name>
        <dbReference type="ChEBI" id="CHEBI:57692"/>
    </ligand>
</feature>
<evidence type="ECO:0000313" key="8">
    <source>
        <dbReference type="EMBL" id="SKA98583.1"/>
    </source>
</evidence>
<evidence type="ECO:0000259" key="6">
    <source>
        <dbReference type="Pfam" id="PF03241"/>
    </source>
</evidence>
<evidence type="ECO:0000256" key="1">
    <source>
        <dbReference type="ARBA" id="ARBA00022630"/>
    </source>
</evidence>
<keyword evidence="8" id="KW-0503">Monooxygenase</keyword>
<evidence type="ECO:0000313" key="9">
    <source>
        <dbReference type="Proteomes" id="UP000190042"/>
    </source>
</evidence>
<dbReference type="InterPro" id="IPR004925">
    <property type="entry name" value="HpaB/PvcC/4-BUDH"/>
</dbReference>
<organism evidence="8 9">
    <name type="scientific">Sporosarcina newyorkensis</name>
    <dbReference type="NCBI Taxonomy" id="759851"/>
    <lineage>
        <taxon>Bacteria</taxon>
        <taxon>Bacillati</taxon>
        <taxon>Bacillota</taxon>
        <taxon>Bacilli</taxon>
        <taxon>Bacillales</taxon>
        <taxon>Caryophanaceae</taxon>
        <taxon>Sporosarcina</taxon>
    </lineage>
</organism>
<dbReference type="GO" id="GO:0016705">
    <property type="term" value="F:oxidoreductase activity, acting on paired donors, with incorporation or reduction of molecular oxygen"/>
    <property type="evidence" value="ECO:0007669"/>
    <property type="project" value="UniProtKB-ARBA"/>
</dbReference>
<dbReference type="SUPFAM" id="SSF47203">
    <property type="entry name" value="Acyl-CoA dehydrogenase C-terminal domain-like"/>
    <property type="match status" value="1"/>
</dbReference>
<feature type="domain" description="HpaB/PvcC/4-BUDH N-terminal" evidence="7">
    <location>
        <begin position="14"/>
        <end position="278"/>
    </location>
</feature>
<dbReference type="Gene3D" id="1.10.3140.10">
    <property type="entry name" value="4-hydroxybutyryl-coa dehydratase, domain 1"/>
    <property type="match status" value="1"/>
</dbReference>
<dbReference type="PIRSF" id="PIRSF500125">
    <property type="entry name" value="4_HPA_large"/>
    <property type="match status" value="1"/>
</dbReference>
<dbReference type="SUPFAM" id="SSF56645">
    <property type="entry name" value="Acyl-CoA dehydrogenase NM domain-like"/>
    <property type="match status" value="1"/>
</dbReference>
<keyword evidence="2 5" id="KW-0274">FAD</keyword>
<dbReference type="PANTHER" id="PTHR36117">
    <property type="entry name" value="4-HYDROXYPHENYLACETATE 3-MONOOXYGENASE-RELATED"/>
    <property type="match status" value="1"/>
</dbReference>
<dbReference type="Pfam" id="PF11794">
    <property type="entry name" value="HpaB_N"/>
    <property type="match status" value="1"/>
</dbReference>
<protein>
    <submittedName>
        <fullName evidence="8">4-hydroxyphenylacetate 3-monooxygenase oxygenase component</fullName>
    </submittedName>
</protein>
<dbReference type="Pfam" id="PF03241">
    <property type="entry name" value="HpaB"/>
    <property type="match status" value="1"/>
</dbReference>
<accession>A0A1T4YA59</accession>
<reference evidence="9" key="1">
    <citation type="submission" date="2017-02" db="EMBL/GenBank/DDBJ databases">
        <authorList>
            <person name="Varghese N."/>
            <person name="Submissions S."/>
        </authorList>
    </citation>
    <scope>NUCLEOTIDE SEQUENCE [LARGE SCALE GENOMIC DNA]</scope>
    <source>
        <strain evidence="9">DSM 23966</strain>
    </source>
</reference>
<dbReference type="Proteomes" id="UP000190042">
    <property type="component" value="Unassembled WGS sequence"/>
</dbReference>
<dbReference type="GO" id="GO:0016627">
    <property type="term" value="F:oxidoreductase activity, acting on the CH-CH group of donors"/>
    <property type="evidence" value="ECO:0007669"/>
    <property type="project" value="InterPro"/>
</dbReference>
<name>A0A1T4YA59_9BACL</name>
<feature type="domain" description="HpaB/PvcC/4-BUDH C-terminal" evidence="6">
    <location>
        <begin position="286"/>
        <end position="487"/>
    </location>
</feature>
<keyword evidence="9" id="KW-1185">Reference proteome</keyword>
<dbReference type="AlphaFoldDB" id="A0A1T4YA59"/>
<dbReference type="InterPro" id="IPR009100">
    <property type="entry name" value="AcylCoA_DH/oxidase_NM_dom_sf"/>
</dbReference>
<dbReference type="Gene3D" id="2.40.110.10">
    <property type="entry name" value="Butyryl-CoA Dehydrogenase, subunit A, domain 2"/>
    <property type="match status" value="1"/>
</dbReference>
<dbReference type="InterPro" id="IPR046373">
    <property type="entry name" value="Acyl-CoA_Oxase/DH_mid-dom_sf"/>
</dbReference>
<dbReference type="FunFam" id="2.40.110.10:FF:000026">
    <property type="entry name" value="4-hydroxyphenylacetate 3-monooxygenase oxygenase component"/>
    <property type="match status" value="1"/>
</dbReference>
<dbReference type="GO" id="GO:0004497">
    <property type="term" value="F:monooxygenase activity"/>
    <property type="evidence" value="ECO:0007669"/>
    <property type="project" value="UniProtKB-KW"/>
</dbReference>
<evidence type="ECO:0000256" key="5">
    <source>
        <dbReference type="PIRSR" id="PIRSR000331-2"/>
    </source>
</evidence>
<dbReference type="Gene3D" id="1.20.140.10">
    <property type="entry name" value="Butyryl-CoA Dehydrogenase, subunit A, domain 3"/>
    <property type="match status" value="1"/>
</dbReference>
<dbReference type="PANTHER" id="PTHR36117:SF3">
    <property type="entry name" value="4-HYDROXYPHENYLACETATE 3-MONOOXYGENASE-RELATED"/>
    <property type="match status" value="1"/>
</dbReference>
<gene>
    <name evidence="8" type="ORF">SAMN04244570_2119</name>
</gene>
<dbReference type="InterPro" id="IPR024719">
    <property type="entry name" value="HpaB/PvcC/4-BUDH_C"/>
</dbReference>
<dbReference type="InterPro" id="IPR036250">
    <property type="entry name" value="AcylCo_DH-like_C"/>
</dbReference>
<dbReference type="InterPro" id="IPR024674">
    <property type="entry name" value="HpaB/PvcC/4-BUDH_N"/>
</dbReference>
<keyword evidence="1" id="KW-0285">Flavoprotein</keyword>
<evidence type="ECO:0000256" key="4">
    <source>
        <dbReference type="ARBA" id="ARBA00061227"/>
    </source>
</evidence>
<dbReference type="InterPro" id="IPR024677">
    <property type="entry name" value="HpaB/PvcC"/>
</dbReference>
<proteinExistence type="inferred from homology"/>
<evidence type="ECO:0000256" key="2">
    <source>
        <dbReference type="ARBA" id="ARBA00022827"/>
    </source>
</evidence>
<comment type="similarity">
    <text evidence="4">Belongs to the FADH(2)-utilizing monooxygenase family.</text>
</comment>
<evidence type="ECO:0000259" key="7">
    <source>
        <dbReference type="Pfam" id="PF11794"/>
    </source>
</evidence>